<keyword evidence="1" id="KW-0472">Membrane</keyword>
<dbReference type="Proteomes" id="UP000656319">
    <property type="component" value="Unassembled WGS sequence"/>
</dbReference>
<name>A0ABN7HRF5_9BURK</name>
<gene>
    <name evidence="2" type="ORF">LMG27952_02284</name>
</gene>
<evidence type="ECO:0000313" key="3">
    <source>
        <dbReference type="Proteomes" id="UP000656319"/>
    </source>
</evidence>
<protein>
    <submittedName>
        <fullName evidence="2">Uncharacterized protein</fullName>
    </submittedName>
</protein>
<proteinExistence type="predicted"/>
<reference evidence="2 3" key="1">
    <citation type="submission" date="2020-10" db="EMBL/GenBank/DDBJ databases">
        <authorList>
            <person name="Peeters C."/>
        </authorList>
    </citation>
    <scope>NUCLEOTIDE SEQUENCE [LARGE SCALE GENOMIC DNA]</scope>
    <source>
        <strain evidence="2 3">LMG 27952</strain>
    </source>
</reference>
<keyword evidence="3" id="KW-1185">Reference proteome</keyword>
<evidence type="ECO:0000256" key="1">
    <source>
        <dbReference type="SAM" id="Phobius"/>
    </source>
</evidence>
<keyword evidence="1" id="KW-0812">Transmembrane</keyword>
<comment type="caution">
    <text evidence="2">The sequence shown here is derived from an EMBL/GenBank/DDBJ whole genome shotgun (WGS) entry which is preliminary data.</text>
</comment>
<keyword evidence="1" id="KW-1133">Transmembrane helix</keyword>
<accession>A0ABN7HRF5</accession>
<sequence>MSLISVSVMPARFAQHLLFVYLTNIYFLYVYRLNIYRVNIYNPNPLNICPPVRSLARMRSST</sequence>
<dbReference type="EMBL" id="CAJHCQ010000005">
    <property type="protein sequence ID" value="CAD6529295.1"/>
    <property type="molecule type" value="Genomic_DNA"/>
</dbReference>
<feature type="transmembrane region" description="Helical" evidence="1">
    <location>
        <begin position="13"/>
        <end position="31"/>
    </location>
</feature>
<organism evidence="2 3">
    <name type="scientific">Paraburkholderia hiiakae</name>
    <dbReference type="NCBI Taxonomy" id="1081782"/>
    <lineage>
        <taxon>Bacteria</taxon>
        <taxon>Pseudomonadati</taxon>
        <taxon>Pseudomonadota</taxon>
        <taxon>Betaproteobacteria</taxon>
        <taxon>Burkholderiales</taxon>
        <taxon>Burkholderiaceae</taxon>
        <taxon>Paraburkholderia</taxon>
    </lineage>
</organism>
<evidence type="ECO:0000313" key="2">
    <source>
        <dbReference type="EMBL" id="CAD6529295.1"/>
    </source>
</evidence>